<dbReference type="RefSeq" id="WP_166653983.1">
    <property type="nucleotide sequence ID" value="NZ_SNZH01000005.1"/>
</dbReference>
<keyword evidence="7" id="KW-1185">Reference proteome</keyword>
<dbReference type="GO" id="GO:0005524">
    <property type="term" value="F:ATP binding"/>
    <property type="evidence" value="ECO:0007669"/>
    <property type="project" value="UniProtKB-KW"/>
</dbReference>
<keyword evidence="1" id="KW-0808">Transferase</keyword>
<keyword evidence="3 6" id="KW-0418">Kinase</keyword>
<feature type="domain" description="GHMP kinase N-terminal" evidence="5">
    <location>
        <begin position="94"/>
        <end position="160"/>
    </location>
</feature>
<dbReference type="InterPro" id="IPR014721">
    <property type="entry name" value="Ribsml_uS5_D2-typ_fold_subgr"/>
</dbReference>
<keyword evidence="2" id="KW-0547">Nucleotide-binding</keyword>
<comment type="caution">
    <text evidence="6">The sequence shown here is derived from an EMBL/GenBank/DDBJ whole genome shotgun (WGS) entry which is preliminary data.</text>
</comment>
<dbReference type="PANTHER" id="PTHR43527:SF1">
    <property type="entry name" value="L-THREONINE KINASE"/>
    <property type="match status" value="1"/>
</dbReference>
<dbReference type="SUPFAM" id="SSF54211">
    <property type="entry name" value="Ribosomal protein S5 domain 2-like"/>
    <property type="match status" value="1"/>
</dbReference>
<reference evidence="6 7" key="1">
    <citation type="submission" date="2019-03" db="EMBL/GenBank/DDBJ databases">
        <title>Genomic Encyclopedia of Type Strains, Phase IV (KMG-IV): sequencing the most valuable type-strain genomes for metagenomic binning, comparative biology and taxonomic classification.</title>
        <authorList>
            <person name="Goeker M."/>
        </authorList>
    </citation>
    <scope>NUCLEOTIDE SEQUENCE [LARGE SCALE GENOMIC DNA]</scope>
    <source>
        <strain evidence="6 7">DSM 21667</strain>
    </source>
</reference>
<protein>
    <submittedName>
        <fullName evidence="6">Threonine kinase</fullName>
    </submittedName>
</protein>
<organism evidence="6 7">
    <name type="scientific">Tahibacter aquaticus</name>
    <dbReference type="NCBI Taxonomy" id="520092"/>
    <lineage>
        <taxon>Bacteria</taxon>
        <taxon>Pseudomonadati</taxon>
        <taxon>Pseudomonadota</taxon>
        <taxon>Gammaproteobacteria</taxon>
        <taxon>Lysobacterales</taxon>
        <taxon>Rhodanobacteraceae</taxon>
        <taxon>Tahibacter</taxon>
    </lineage>
</organism>
<evidence type="ECO:0000256" key="2">
    <source>
        <dbReference type="ARBA" id="ARBA00022741"/>
    </source>
</evidence>
<dbReference type="EMBL" id="SNZH01000005">
    <property type="protein sequence ID" value="TDR44884.1"/>
    <property type="molecule type" value="Genomic_DNA"/>
</dbReference>
<dbReference type="Proteomes" id="UP000295293">
    <property type="component" value="Unassembled WGS sequence"/>
</dbReference>
<dbReference type="AlphaFoldDB" id="A0A4R6Z0D6"/>
<evidence type="ECO:0000256" key="4">
    <source>
        <dbReference type="ARBA" id="ARBA00022840"/>
    </source>
</evidence>
<evidence type="ECO:0000259" key="5">
    <source>
        <dbReference type="Pfam" id="PF00288"/>
    </source>
</evidence>
<dbReference type="GO" id="GO:0050515">
    <property type="term" value="F:4-(cytidine 5'-diphospho)-2-C-methyl-D-erythritol kinase activity"/>
    <property type="evidence" value="ECO:0007669"/>
    <property type="project" value="TreeGrafter"/>
</dbReference>
<dbReference type="Pfam" id="PF00288">
    <property type="entry name" value="GHMP_kinases_N"/>
    <property type="match status" value="1"/>
</dbReference>
<evidence type="ECO:0000313" key="6">
    <source>
        <dbReference type="EMBL" id="TDR44884.1"/>
    </source>
</evidence>
<dbReference type="InterPro" id="IPR020568">
    <property type="entry name" value="Ribosomal_Su5_D2-typ_SF"/>
</dbReference>
<proteinExistence type="predicted"/>
<dbReference type="Gene3D" id="3.30.230.10">
    <property type="match status" value="1"/>
</dbReference>
<dbReference type="PIRSF" id="PIRSF033887">
    <property type="entry name" value="PduX"/>
    <property type="match status" value="1"/>
</dbReference>
<evidence type="ECO:0000256" key="3">
    <source>
        <dbReference type="ARBA" id="ARBA00022777"/>
    </source>
</evidence>
<evidence type="ECO:0000313" key="7">
    <source>
        <dbReference type="Proteomes" id="UP000295293"/>
    </source>
</evidence>
<name>A0A4R6Z0D6_9GAMM</name>
<gene>
    <name evidence="6" type="ORF">DFR29_10565</name>
</gene>
<dbReference type="InterPro" id="IPR012363">
    <property type="entry name" value="PduX"/>
</dbReference>
<evidence type="ECO:0000256" key="1">
    <source>
        <dbReference type="ARBA" id="ARBA00022679"/>
    </source>
</evidence>
<accession>A0A4R6Z0D6</accession>
<keyword evidence="4" id="KW-0067">ATP-binding</keyword>
<dbReference type="PANTHER" id="PTHR43527">
    <property type="entry name" value="4-DIPHOSPHOCYTIDYL-2-C-METHYL-D-ERYTHRITOL KINASE, CHLOROPLASTIC"/>
    <property type="match status" value="1"/>
</dbReference>
<sequence>MMGVSAPAVSGFDEGQSVMRQSECSADASGPAAICSGICHGTLGELLQGPVLVDGEVQIGIVSLPVQRYSSMHFLAGAASAHAQDLPDKEKCRRAIALYLDIYGDRLPGGRWLHDSELLQGKGMASSTADIVASIRCLDRLFGRASPVECIAAILRQIERSDSVFLDHYALYLSARQQVLQRFDHDPQFHVCYIDEGEAVPTEAVTPQLLAHYRRHLHAYQANLDQALAAFARADRAEIARCASVSAALAQGVLPKRHYDAVAARRAQFGAAGIVVAHTGSLLGYLFLQAPRSEVMGQLAAFFRSLGHQCRFAQTGF</sequence>
<dbReference type="InterPro" id="IPR006204">
    <property type="entry name" value="GHMP_kinase_N_dom"/>
</dbReference>